<dbReference type="EMBL" id="NMUH01000432">
    <property type="protein sequence ID" value="MQL79068.1"/>
    <property type="molecule type" value="Genomic_DNA"/>
</dbReference>
<name>A0A843U628_COLES</name>
<gene>
    <name evidence="1" type="ORF">Taro_011517</name>
</gene>
<reference evidence="1" key="1">
    <citation type="submission" date="2017-07" db="EMBL/GenBank/DDBJ databases">
        <title>Taro Niue Genome Assembly and Annotation.</title>
        <authorList>
            <person name="Atibalentja N."/>
            <person name="Keating K."/>
            <person name="Fields C.J."/>
        </authorList>
    </citation>
    <scope>NUCLEOTIDE SEQUENCE</scope>
    <source>
        <strain evidence="1">Niue_2</strain>
        <tissue evidence="1">Leaf</tissue>
    </source>
</reference>
<accession>A0A843U628</accession>
<dbReference type="AlphaFoldDB" id="A0A843U628"/>
<evidence type="ECO:0000313" key="1">
    <source>
        <dbReference type="EMBL" id="MQL79068.1"/>
    </source>
</evidence>
<dbReference type="Gene3D" id="3.40.50.620">
    <property type="entry name" value="HUPs"/>
    <property type="match status" value="1"/>
</dbReference>
<protein>
    <recommendedName>
        <fullName evidence="3">UspA domain-containing protein</fullName>
    </recommendedName>
</protein>
<proteinExistence type="predicted"/>
<keyword evidence="2" id="KW-1185">Reference proteome</keyword>
<dbReference type="InterPro" id="IPR014729">
    <property type="entry name" value="Rossmann-like_a/b/a_fold"/>
</dbReference>
<evidence type="ECO:0000313" key="2">
    <source>
        <dbReference type="Proteomes" id="UP000652761"/>
    </source>
</evidence>
<evidence type="ECO:0008006" key="3">
    <source>
        <dbReference type="Google" id="ProtNLM"/>
    </source>
</evidence>
<dbReference type="SUPFAM" id="SSF52402">
    <property type="entry name" value="Adenine nucleotide alpha hydrolases-like"/>
    <property type="match status" value="1"/>
</dbReference>
<dbReference type="OrthoDB" id="4062651at2759"/>
<sequence length="117" mass="12457">MKVLVGIPLDVHIGMELLSWAITEASHRDDTVVALHVLDGKGETRPSSTTANLTMRRTKAFVISLLGEFAEISNTKEVSLEAKVVQSPSVGGGLVEEAASLKATYLVIGGSRNPSQR</sequence>
<organism evidence="1 2">
    <name type="scientific">Colocasia esculenta</name>
    <name type="common">Wild taro</name>
    <name type="synonym">Arum esculentum</name>
    <dbReference type="NCBI Taxonomy" id="4460"/>
    <lineage>
        <taxon>Eukaryota</taxon>
        <taxon>Viridiplantae</taxon>
        <taxon>Streptophyta</taxon>
        <taxon>Embryophyta</taxon>
        <taxon>Tracheophyta</taxon>
        <taxon>Spermatophyta</taxon>
        <taxon>Magnoliopsida</taxon>
        <taxon>Liliopsida</taxon>
        <taxon>Araceae</taxon>
        <taxon>Aroideae</taxon>
        <taxon>Colocasieae</taxon>
        <taxon>Colocasia</taxon>
    </lineage>
</organism>
<dbReference type="Proteomes" id="UP000652761">
    <property type="component" value="Unassembled WGS sequence"/>
</dbReference>
<comment type="caution">
    <text evidence="1">The sequence shown here is derived from an EMBL/GenBank/DDBJ whole genome shotgun (WGS) entry which is preliminary data.</text>
</comment>